<dbReference type="Proteomes" id="UP000477911">
    <property type="component" value="Unassembled WGS sequence"/>
</dbReference>
<dbReference type="SUPFAM" id="SSF48498">
    <property type="entry name" value="Tetracyclin repressor-like, C-terminal domain"/>
    <property type="match status" value="1"/>
</dbReference>
<gene>
    <name evidence="7" type="ORF">GR170_03965</name>
</gene>
<feature type="domain" description="HTH tetR-type" evidence="6">
    <location>
        <begin position="1"/>
        <end position="50"/>
    </location>
</feature>
<evidence type="ECO:0000256" key="4">
    <source>
        <dbReference type="ARBA" id="ARBA00023163"/>
    </source>
</evidence>
<dbReference type="InterPro" id="IPR001647">
    <property type="entry name" value="HTH_TetR"/>
</dbReference>
<dbReference type="PROSITE" id="PS50977">
    <property type="entry name" value="HTH_TETR_2"/>
    <property type="match status" value="1"/>
</dbReference>
<name>A0A6L7G0H0_9RHOB</name>
<keyword evidence="1" id="KW-0678">Repressor</keyword>
<accession>A0A6L7G0H0</accession>
<keyword evidence="4" id="KW-0804">Transcription</keyword>
<dbReference type="InterPro" id="IPR036271">
    <property type="entry name" value="Tet_transcr_reg_TetR-rel_C_sf"/>
</dbReference>
<protein>
    <submittedName>
        <fullName evidence="7">TetR family transcriptional regulator</fullName>
    </submittedName>
</protein>
<evidence type="ECO:0000259" key="6">
    <source>
        <dbReference type="PROSITE" id="PS50977"/>
    </source>
</evidence>
<dbReference type="PANTHER" id="PTHR47506">
    <property type="entry name" value="TRANSCRIPTIONAL REGULATORY PROTEIN"/>
    <property type="match status" value="1"/>
</dbReference>
<keyword evidence="2" id="KW-0805">Transcription regulation</keyword>
<dbReference type="EMBL" id="WUMU01000003">
    <property type="protein sequence ID" value="MXN16978.1"/>
    <property type="molecule type" value="Genomic_DNA"/>
</dbReference>
<evidence type="ECO:0000256" key="2">
    <source>
        <dbReference type="ARBA" id="ARBA00023015"/>
    </source>
</evidence>
<feature type="DNA-binding region" description="H-T-H motif" evidence="5">
    <location>
        <begin position="13"/>
        <end position="32"/>
    </location>
</feature>
<dbReference type="GO" id="GO:0003677">
    <property type="term" value="F:DNA binding"/>
    <property type="evidence" value="ECO:0007669"/>
    <property type="project" value="UniProtKB-UniRule"/>
</dbReference>
<keyword evidence="3 5" id="KW-0238">DNA-binding</keyword>
<dbReference type="InterPro" id="IPR039538">
    <property type="entry name" value="BetI_C"/>
</dbReference>
<evidence type="ECO:0000313" key="8">
    <source>
        <dbReference type="Proteomes" id="UP000477911"/>
    </source>
</evidence>
<dbReference type="AlphaFoldDB" id="A0A6L7G0H0"/>
<evidence type="ECO:0000256" key="1">
    <source>
        <dbReference type="ARBA" id="ARBA00022491"/>
    </source>
</evidence>
<dbReference type="Pfam" id="PF13977">
    <property type="entry name" value="TetR_C_6"/>
    <property type="match status" value="1"/>
</dbReference>
<sequence length="177" mass="19627">MEIFGRAGYQNASFAAVAEAVGLTLPGLLHHFPRKVDLLIAVLEQRDTDMRTRFPVIDDSWLGTLDSLIQVARYNETVPGVVRAFSLLSVESLTEDHPAAAWFAARTEETRGLMARAFRRGLAEGTLKPDRDPEALAAEVMAVMDGLQIQWLRAGTAFDLSGIFEAYARHFIETHRA</sequence>
<dbReference type="InterPro" id="IPR009057">
    <property type="entry name" value="Homeodomain-like_sf"/>
</dbReference>
<evidence type="ECO:0000313" key="7">
    <source>
        <dbReference type="EMBL" id="MXN16978.1"/>
    </source>
</evidence>
<organism evidence="7 8">
    <name type="scientific">Pseudooceanicola albus</name>
    <dbReference type="NCBI Taxonomy" id="2692189"/>
    <lineage>
        <taxon>Bacteria</taxon>
        <taxon>Pseudomonadati</taxon>
        <taxon>Pseudomonadota</taxon>
        <taxon>Alphaproteobacteria</taxon>
        <taxon>Rhodobacterales</taxon>
        <taxon>Paracoccaceae</taxon>
        <taxon>Pseudooceanicola</taxon>
    </lineage>
</organism>
<comment type="caution">
    <text evidence="7">The sequence shown here is derived from an EMBL/GenBank/DDBJ whole genome shotgun (WGS) entry which is preliminary data.</text>
</comment>
<evidence type="ECO:0000256" key="3">
    <source>
        <dbReference type="ARBA" id="ARBA00023125"/>
    </source>
</evidence>
<dbReference type="PANTHER" id="PTHR47506:SF1">
    <property type="entry name" value="HTH-TYPE TRANSCRIPTIONAL REGULATOR YJDC"/>
    <property type="match status" value="1"/>
</dbReference>
<dbReference type="Pfam" id="PF00440">
    <property type="entry name" value="TetR_N"/>
    <property type="match status" value="1"/>
</dbReference>
<dbReference type="SUPFAM" id="SSF46689">
    <property type="entry name" value="Homeodomain-like"/>
    <property type="match status" value="1"/>
</dbReference>
<dbReference type="Gene3D" id="1.10.357.10">
    <property type="entry name" value="Tetracycline Repressor, domain 2"/>
    <property type="match status" value="1"/>
</dbReference>
<proteinExistence type="predicted"/>
<keyword evidence="8" id="KW-1185">Reference proteome</keyword>
<reference evidence="7 8" key="1">
    <citation type="submission" date="2019-12" db="EMBL/GenBank/DDBJ databases">
        <authorList>
            <person name="Li M."/>
        </authorList>
    </citation>
    <scope>NUCLEOTIDE SEQUENCE [LARGE SCALE GENOMIC DNA]</scope>
    <source>
        <strain evidence="7 8">GBMRC 2024</strain>
    </source>
</reference>
<evidence type="ECO:0000256" key="5">
    <source>
        <dbReference type="PROSITE-ProRule" id="PRU00335"/>
    </source>
</evidence>